<proteinExistence type="predicted"/>
<keyword evidence="3" id="KW-1185">Reference proteome</keyword>
<dbReference type="EMBL" id="PYMH01000013">
    <property type="protein sequence ID" value="PSU31807.1"/>
    <property type="molecule type" value="Genomic_DNA"/>
</dbReference>
<gene>
    <name evidence="2" type="ORF">C9I99_21725</name>
</gene>
<sequence>MNLIKSIKKQQGLLSIDVLLGYTAILTMLVGGSYFVQQEINKARGKLAQDRISYVIDQISRYYMNKTIVDGLSPTDMDAFPSSWNDLINGGYIDACDNTTGLCADYRYLPWGDGANGQLITLTRRADSYGYPEVELSFSLTSESHIERQRVIRSHISSIPSYQEDGSTGQVTYRVQRPGSALTLENFVKTDGSTPMTDHWDFGTDYYIDNVADMSLAGVTDRTVVTGLLKAGSVAVSSSAGAQVQKPSCPTGYTPEITTHFIGLGGNSVYTEVGNIDTWPSDSGSNWNVHVRFAGLLNGETERKWHYKGNVGYLTWCEFA</sequence>
<name>A0A2T3ITW9_9GAMM</name>
<feature type="transmembrane region" description="Helical" evidence="1">
    <location>
        <begin position="12"/>
        <end position="36"/>
    </location>
</feature>
<reference evidence="2 3" key="1">
    <citation type="submission" date="2018-03" db="EMBL/GenBank/DDBJ databases">
        <title>Whole genome sequencing of Histamine producing bacteria.</title>
        <authorList>
            <person name="Butler K."/>
        </authorList>
    </citation>
    <scope>NUCLEOTIDE SEQUENCE [LARGE SCALE GENOMIC DNA]</scope>
    <source>
        <strain evidence="2 3">JCM 13586</strain>
    </source>
</reference>
<dbReference type="Proteomes" id="UP000241222">
    <property type="component" value="Unassembled WGS sequence"/>
</dbReference>
<accession>A0A2T3ITW9</accession>
<comment type="caution">
    <text evidence="2">The sequence shown here is derived from an EMBL/GenBank/DDBJ whole genome shotgun (WGS) entry which is preliminary data.</text>
</comment>
<organism evidence="2 3">
    <name type="scientific">Photobacterium lutimaris</name>
    <dbReference type="NCBI Taxonomy" id="388278"/>
    <lineage>
        <taxon>Bacteria</taxon>
        <taxon>Pseudomonadati</taxon>
        <taxon>Pseudomonadota</taxon>
        <taxon>Gammaproteobacteria</taxon>
        <taxon>Vibrionales</taxon>
        <taxon>Vibrionaceae</taxon>
        <taxon>Photobacterium</taxon>
    </lineage>
</organism>
<evidence type="ECO:0000256" key="1">
    <source>
        <dbReference type="SAM" id="Phobius"/>
    </source>
</evidence>
<evidence type="ECO:0008006" key="4">
    <source>
        <dbReference type="Google" id="ProtNLM"/>
    </source>
</evidence>
<keyword evidence="1" id="KW-1133">Transmembrane helix</keyword>
<keyword evidence="1" id="KW-0472">Membrane</keyword>
<evidence type="ECO:0000313" key="2">
    <source>
        <dbReference type="EMBL" id="PSU31807.1"/>
    </source>
</evidence>
<dbReference type="AlphaFoldDB" id="A0A2T3ITW9"/>
<evidence type="ECO:0000313" key="3">
    <source>
        <dbReference type="Proteomes" id="UP000241222"/>
    </source>
</evidence>
<keyword evidence="1" id="KW-0812">Transmembrane</keyword>
<protein>
    <recommendedName>
        <fullName evidence="4">Type II secretion system protein</fullName>
    </recommendedName>
</protein>